<evidence type="ECO:0000313" key="3">
    <source>
        <dbReference type="EMBL" id="MBB5803568.1"/>
    </source>
</evidence>
<dbReference type="InterPro" id="IPR006119">
    <property type="entry name" value="Resolv_N"/>
</dbReference>
<dbReference type="PANTHER" id="PTHR30461:SF23">
    <property type="entry name" value="DNA RECOMBINASE-RELATED"/>
    <property type="match status" value="1"/>
</dbReference>
<gene>
    <name evidence="3" type="ORF">F4560_003336</name>
</gene>
<protein>
    <submittedName>
        <fullName evidence="3">DNA invertase Pin-like site-specific DNA recombinase</fullName>
    </submittedName>
</protein>
<evidence type="ECO:0000259" key="2">
    <source>
        <dbReference type="PROSITE" id="PS51737"/>
    </source>
</evidence>
<dbReference type="CDD" id="cd00338">
    <property type="entry name" value="Ser_Recombinase"/>
    <property type="match status" value="1"/>
</dbReference>
<dbReference type="InterPro" id="IPR038109">
    <property type="entry name" value="DNA_bind_recomb_sf"/>
</dbReference>
<comment type="caution">
    <text evidence="3">The sequence shown here is derived from an EMBL/GenBank/DDBJ whole genome shotgun (WGS) entry which is preliminary data.</text>
</comment>
<evidence type="ECO:0000256" key="1">
    <source>
        <dbReference type="SAM" id="MobiDB-lite"/>
    </source>
</evidence>
<organism evidence="3 4">
    <name type="scientific">Saccharothrix ecbatanensis</name>
    <dbReference type="NCBI Taxonomy" id="1105145"/>
    <lineage>
        <taxon>Bacteria</taxon>
        <taxon>Bacillati</taxon>
        <taxon>Actinomycetota</taxon>
        <taxon>Actinomycetes</taxon>
        <taxon>Pseudonocardiales</taxon>
        <taxon>Pseudonocardiaceae</taxon>
        <taxon>Saccharothrix</taxon>
    </lineage>
</organism>
<dbReference type="Pfam" id="PF00239">
    <property type="entry name" value="Resolvase"/>
    <property type="match status" value="1"/>
</dbReference>
<sequence length="472" mass="53520">MITSRTDQDLLDGWLQAKQRRGERRRSQDPYLHLGLRFAFYGRMSTSEHQDRHTSRLWQREMSELLVEGHGVVVAEFFDEGVSRRRKWSNRPEGDRLLEALADPDRGFDAIVVGEYERAFYGRQFDEMVPLIRAAGVQVWLPEVAGPVDLDDGEHRRLMRFLGAQSQREVIRARNRSLRSMKAQTELGRYLGGRPPYGYMLVDAGPHPNRADARWGRRAWKLAPDPRTAPHVKWIFARRLEGMSVAGIARGLNERGVPCPSAADPGRNRHRSGQGWGAPTVKTILENPRYTGRQVWNRMAGDRDEVDPRTGRPGQYPNLPQDWAISLDVAHAPLVGMREFTEAQKVRARRPAGDGGRREYLLGGLAVCGLCDRRMDAHWVNGRPGYRCRHGYNSSRPRPAGAPSPLYWRENRLLEHIALVVMPDRPVCAETGGAVVASWSEGTRVICARDGVEIRHEYGPRAPVGRRRKTTA</sequence>
<dbReference type="InterPro" id="IPR050639">
    <property type="entry name" value="SSR_resolvase"/>
</dbReference>
<dbReference type="PROSITE" id="PS51737">
    <property type="entry name" value="RECOMBINASE_DNA_BIND"/>
    <property type="match status" value="1"/>
</dbReference>
<dbReference type="Gene3D" id="3.90.1750.20">
    <property type="entry name" value="Putative Large Serine Recombinase, Chain B, Domain 2"/>
    <property type="match status" value="1"/>
</dbReference>
<dbReference type="SMART" id="SM00857">
    <property type="entry name" value="Resolvase"/>
    <property type="match status" value="1"/>
</dbReference>
<dbReference type="AlphaFoldDB" id="A0A7W9HJR1"/>
<dbReference type="Gene3D" id="3.40.50.1390">
    <property type="entry name" value="Resolvase, N-terminal catalytic domain"/>
    <property type="match status" value="1"/>
</dbReference>
<dbReference type="SUPFAM" id="SSF53041">
    <property type="entry name" value="Resolvase-like"/>
    <property type="match status" value="1"/>
</dbReference>
<feature type="domain" description="Recombinase" evidence="2">
    <location>
        <begin position="196"/>
        <end position="353"/>
    </location>
</feature>
<evidence type="ECO:0000313" key="4">
    <source>
        <dbReference type="Proteomes" id="UP000552097"/>
    </source>
</evidence>
<feature type="region of interest" description="Disordered" evidence="1">
    <location>
        <begin position="257"/>
        <end position="279"/>
    </location>
</feature>
<dbReference type="InterPro" id="IPR011109">
    <property type="entry name" value="DNA_bind_recombinase_dom"/>
</dbReference>
<dbReference type="Pfam" id="PF13408">
    <property type="entry name" value="Zn_ribbon_recom"/>
    <property type="match status" value="1"/>
</dbReference>
<dbReference type="InterPro" id="IPR025827">
    <property type="entry name" value="Zn_ribbon_recom_dom"/>
</dbReference>
<dbReference type="GO" id="GO:0000150">
    <property type="term" value="F:DNA strand exchange activity"/>
    <property type="evidence" value="ECO:0007669"/>
    <property type="project" value="InterPro"/>
</dbReference>
<dbReference type="PANTHER" id="PTHR30461">
    <property type="entry name" value="DNA-INVERTASE FROM LAMBDOID PROPHAGE"/>
    <property type="match status" value="1"/>
</dbReference>
<reference evidence="3 4" key="1">
    <citation type="submission" date="2020-08" db="EMBL/GenBank/DDBJ databases">
        <title>Sequencing the genomes of 1000 actinobacteria strains.</title>
        <authorList>
            <person name="Klenk H.-P."/>
        </authorList>
    </citation>
    <scope>NUCLEOTIDE SEQUENCE [LARGE SCALE GENOMIC DNA]</scope>
    <source>
        <strain evidence="3 4">DSM 45486</strain>
    </source>
</reference>
<dbReference type="InterPro" id="IPR036162">
    <property type="entry name" value="Resolvase-like_N_sf"/>
</dbReference>
<dbReference type="EMBL" id="JACHMO010000001">
    <property type="protein sequence ID" value="MBB5803568.1"/>
    <property type="molecule type" value="Genomic_DNA"/>
</dbReference>
<accession>A0A7W9HJR1</accession>
<dbReference type="Pfam" id="PF07508">
    <property type="entry name" value="Recombinase"/>
    <property type="match status" value="1"/>
</dbReference>
<dbReference type="Proteomes" id="UP000552097">
    <property type="component" value="Unassembled WGS sequence"/>
</dbReference>
<proteinExistence type="predicted"/>
<dbReference type="GO" id="GO:0003677">
    <property type="term" value="F:DNA binding"/>
    <property type="evidence" value="ECO:0007669"/>
    <property type="project" value="InterPro"/>
</dbReference>
<keyword evidence="4" id="KW-1185">Reference proteome</keyword>
<name>A0A7W9HJR1_9PSEU</name>